<keyword evidence="6" id="KW-0349">Heme</keyword>
<reference evidence="8" key="1">
    <citation type="submission" date="2022-07" db="EMBL/GenBank/DDBJ databases">
        <title>Fungi with potential for degradation of polypropylene.</title>
        <authorList>
            <person name="Gostincar C."/>
        </authorList>
    </citation>
    <scope>NUCLEOTIDE SEQUENCE</scope>
    <source>
        <strain evidence="8">EXF-13308</strain>
    </source>
</reference>
<evidence type="ECO:0000256" key="6">
    <source>
        <dbReference type="PIRSR" id="PIRSR602401-1"/>
    </source>
</evidence>
<dbReference type="Proteomes" id="UP001174694">
    <property type="component" value="Unassembled WGS sequence"/>
</dbReference>
<comment type="similarity">
    <text evidence="1">Belongs to the cytochrome P450 family.</text>
</comment>
<dbReference type="Pfam" id="PF00067">
    <property type="entry name" value="p450"/>
    <property type="match status" value="1"/>
</dbReference>
<dbReference type="GO" id="GO:0005506">
    <property type="term" value="F:iron ion binding"/>
    <property type="evidence" value="ECO:0007669"/>
    <property type="project" value="InterPro"/>
</dbReference>
<dbReference type="InterPro" id="IPR036396">
    <property type="entry name" value="Cyt_P450_sf"/>
</dbReference>
<keyword evidence="7" id="KW-1133">Transmembrane helix</keyword>
<keyword evidence="9" id="KW-1185">Reference proteome</keyword>
<accession>A0AA38RRV0</accession>
<evidence type="ECO:0000256" key="2">
    <source>
        <dbReference type="ARBA" id="ARBA00022723"/>
    </source>
</evidence>
<evidence type="ECO:0000256" key="4">
    <source>
        <dbReference type="ARBA" id="ARBA00023004"/>
    </source>
</evidence>
<dbReference type="GO" id="GO:0020037">
    <property type="term" value="F:heme binding"/>
    <property type="evidence" value="ECO:0007669"/>
    <property type="project" value="InterPro"/>
</dbReference>
<gene>
    <name evidence="8" type="ORF">NKR23_g6248</name>
</gene>
<keyword evidence="5" id="KW-0503">Monooxygenase</keyword>
<dbReference type="InterPro" id="IPR050364">
    <property type="entry name" value="Cytochrome_P450_fung"/>
</dbReference>
<evidence type="ECO:0000313" key="8">
    <source>
        <dbReference type="EMBL" id="KAJ9144228.1"/>
    </source>
</evidence>
<comment type="cofactor">
    <cofactor evidence="6">
        <name>heme</name>
        <dbReference type="ChEBI" id="CHEBI:30413"/>
    </cofactor>
</comment>
<sequence>MTILDLLPALPWQASPSKIFVGLAVIIVIFYTLYAVISYDKRRRHLPPGPRGLPVIGNLLDFADAENHTVQAMKWAKEYGDIFCVQIGGSDFIFLNSPRVVKDLLDKRSNIYSSRPEMPVANEAYSNSRRQLFMPYSTQWRSVRKLSHGLLSSTAAQAYKPVQEFESRQLLYDILDTPEDFYQHNRRYSASVIMTVTYGSRLPSWDDPLMTSIYSVLDNFTEMIRPGRFVVEAFPALKHLPEWMLGSWRTYSAKKHAHDAKVYLGLWRDMKDKVERGTAPPCYCRDFYLQSPDKFDIDEELSAYTAGGLVEAGSETTGMALNNFILAMVKWPEVLKRGQEEIDRVVGPGRFPDWDDELQLPYVRAIVKECLRWRPISRTGIVHSNTVDDWYEGYFIPKGSSIILNWWAIHYNPEIHPEPDTFKPDRYLKHPEHSSHYFNTADPYARDHYGYGAGRRICPGSHVAEYSLYINLARVLWAFDIKPKIGADGKPVQPAMGFFDGVMAVPKPFECEITPRSESKAELIQEMWASQSKADYRTNEQ</sequence>
<proteinExistence type="inferred from homology"/>
<evidence type="ECO:0000256" key="7">
    <source>
        <dbReference type="SAM" id="Phobius"/>
    </source>
</evidence>
<feature type="binding site" description="axial binding residue" evidence="6">
    <location>
        <position position="458"/>
    </location>
    <ligand>
        <name>heme</name>
        <dbReference type="ChEBI" id="CHEBI:30413"/>
    </ligand>
    <ligandPart>
        <name>Fe</name>
        <dbReference type="ChEBI" id="CHEBI:18248"/>
    </ligandPart>
</feature>
<dbReference type="EMBL" id="JANBVO010000017">
    <property type="protein sequence ID" value="KAJ9144228.1"/>
    <property type="molecule type" value="Genomic_DNA"/>
</dbReference>
<organism evidence="8 9">
    <name type="scientific">Pleurostoma richardsiae</name>
    <dbReference type="NCBI Taxonomy" id="41990"/>
    <lineage>
        <taxon>Eukaryota</taxon>
        <taxon>Fungi</taxon>
        <taxon>Dikarya</taxon>
        <taxon>Ascomycota</taxon>
        <taxon>Pezizomycotina</taxon>
        <taxon>Sordariomycetes</taxon>
        <taxon>Sordariomycetidae</taxon>
        <taxon>Calosphaeriales</taxon>
        <taxon>Pleurostomataceae</taxon>
        <taxon>Pleurostoma</taxon>
    </lineage>
</organism>
<dbReference type="SUPFAM" id="SSF48264">
    <property type="entry name" value="Cytochrome P450"/>
    <property type="match status" value="1"/>
</dbReference>
<dbReference type="Gene3D" id="1.10.630.10">
    <property type="entry name" value="Cytochrome P450"/>
    <property type="match status" value="1"/>
</dbReference>
<evidence type="ECO:0000313" key="9">
    <source>
        <dbReference type="Proteomes" id="UP001174694"/>
    </source>
</evidence>
<feature type="transmembrane region" description="Helical" evidence="7">
    <location>
        <begin position="20"/>
        <end position="37"/>
    </location>
</feature>
<keyword evidence="7" id="KW-0812">Transmembrane</keyword>
<keyword evidence="2 6" id="KW-0479">Metal-binding</keyword>
<evidence type="ECO:0000256" key="1">
    <source>
        <dbReference type="ARBA" id="ARBA00010617"/>
    </source>
</evidence>
<keyword evidence="4 6" id="KW-0408">Iron</keyword>
<dbReference type="GO" id="GO:0016705">
    <property type="term" value="F:oxidoreductase activity, acting on paired donors, with incorporation or reduction of molecular oxygen"/>
    <property type="evidence" value="ECO:0007669"/>
    <property type="project" value="InterPro"/>
</dbReference>
<protein>
    <submittedName>
        <fullName evidence="8">Cytochrome P450</fullName>
    </submittedName>
</protein>
<dbReference type="InterPro" id="IPR001128">
    <property type="entry name" value="Cyt_P450"/>
</dbReference>
<dbReference type="PRINTS" id="PR00463">
    <property type="entry name" value="EP450I"/>
</dbReference>
<dbReference type="AlphaFoldDB" id="A0AA38RRV0"/>
<dbReference type="GO" id="GO:0004497">
    <property type="term" value="F:monooxygenase activity"/>
    <property type="evidence" value="ECO:0007669"/>
    <property type="project" value="UniProtKB-KW"/>
</dbReference>
<dbReference type="PRINTS" id="PR00385">
    <property type="entry name" value="P450"/>
</dbReference>
<name>A0AA38RRV0_9PEZI</name>
<comment type="caution">
    <text evidence="8">The sequence shown here is derived from an EMBL/GenBank/DDBJ whole genome shotgun (WGS) entry which is preliminary data.</text>
</comment>
<dbReference type="PANTHER" id="PTHR46300">
    <property type="entry name" value="P450, PUTATIVE (EUROFUNG)-RELATED-RELATED"/>
    <property type="match status" value="1"/>
</dbReference>
<dbReference type="InterPro" id="IPR002401">
    <property type="entry name" value="Cyt_P450_E_grp-I"/>
</dbReference>
<evidence type="ECO:0000256" key="3">
    <source>
        <dbReference type="ARBA" id="ARBA00023002"/>
    </source>
</evidence>
<keyword evidence="3" id="KW-0560">Oxidoreductase</keyword>
<evidence type="ECO:0000256" key="5">
    <source>
        <dbReference type="ARBA" id="ARBA00023033"/>
    </source>
</evidence>
<keyword evidence="7" id="KW-0472">Membrane</keyword>
<dbReference type="CDD" id="cd11065">
    <property type="entry name" value="CYP64-like"/>
    <property type="match status" value="1"/>
</dbReference>
<dbReference type="PANTHER" id="PTHR46300:SF2">
    <property type="entry name" value="CYTOCHROME P450 MONOOXYGENASE ALNH-RELATED"/>
    <property type="match status" value="1"/>
</dbReference>